<dbReference type="SUPFAM" id="SSF81296">
    <property type="entry name" value="E set domains"/>
    <property type="match status" value="1"/>
</dbReference>
<organism evidence="2 3">
    <name type="scientific">Dreissena polymorpha</name>
    <name type="common">Zebra mussel</name>
    <name type="synonym">Mytilus polymorpha</name>
    <dbReference type="NCBI Taxonomy" id="45954"/>
    <lineage>
        <taxon>Eukaryota</taxon>
        <taxon>Metazoa</taxon>
        <taxon>Spiralia</taxon>
        <taxon>Lophotrochozoa</taxon>
        <taxon>Mollusca</taxon>
        <taxon>Bivalvia</taxon>
        <taxon>Autobranchia</taxon>
        <taxon>Heteroconchia</taxon>
        <taxon>Euheterodonta</taxon>
        <taxon>Imparidentia</taxon>
        <taxon>Neoheterodontei</taxon>
        <taxon>Myida</taxon>
        <taxon>Dreissenoidea</taxon>
        <taxon>Dreissenidae</taxon>
        <taxon>Dreissena</taxon>
    </lineage>
</organism>
<accession>A0A9D4GR09</accession>
<dbReference type="AlphaFoldDB" id="A0A9D4GR09"/>
<dbReference type="InterPro" id="IPR013783">
    <property type="entry name" value="Ig-like_fold"/>
</dbReference>
<proteinExistence type="predicted"/>
<dbReference type="EMBL" id="JAIWYP010000005">
    <property type="protein sequence ID" value="KAH3821515.1"/>
    <property type="molecule type" value="Genomic_DNA"/>
</dbReference>
<sequence>MLYSCFVSVLGEEAEDGTMEVTMTTDGEKIPTQLEALGEGTFEVTFMGEGERRHELSILFNGEHIPSKF</sequence>
<name>A0A9D4GR09_DREPO</name>
<evidence type="ECO:0000313" key="3">
    <source>
        <dbReference type="Proteomes" id="UP000828390"/>
    </source>
</evidence>
<feature type="repeat" description="Filamin" evidence="1">
    <location>
        <begin position="1"/>
        <end position="69"/>
    </location>
</feature>
<dbReference type="InterPro" id="IPR017868">
    <property type="entry name" value="Filamin/ABP280_repeat-like"/>
</dbReference>
<comment type="caution">
    <text evidence="2">The sequence shown here is derived from an EMBL/GenBank/DDBJ whole genome shotgun (WGS) entry which is preliminary data.</text>
</comment>
<keyword evidence="3" id="KW-1185">Reference proteome</keyword>
<evidence type="ECO:0000256" key="1">
    <source>
        <dbReference type="PROSITE-ProRule" id="PRU00087"/>
    </source>
</evidence>
<gene>
    <name evidence="2" type="ORF">DPMN_123279</name>
</gene>
<dbReference type="Pfam" id="PF00630">
    <property type="entry name" value="Filamin"/>
    <property type="match status" value="1"/>
</dbReference>
<evidence type="ECO:0000313" key="2">
    <source>
        <dbReference type="EMBL" id="KAH3821515.1"/>
    </source>
</evidence>
<dbReference type="Proteomes" id="UP000828390">
    <property type="component" value="Unassembled WGS sequence"/>
</dbReference>
<dbReference type="InterPro" id="IPR014756">
    <property type="entry name" value="Ig_E-set"/>
</dbReference>
<protein>
    <submittedName>
        <fullName evidence="2">Uncharacterized protein</fullName>
    </submittedName>
</protein>
<dbReference type="PROSITE" id="PS50194">
    <property type="entry name" value="FILAMIN_REPEAT"/>
    <property type="match status" value="1"/>
</dbReference>
<reference evidence="2" key="2">
    <citation type="submission" date="2020-11" db="EMBL/GenBank/DDBJ databases">
        <authorList>
            <person name="McCartney M.A."/>
            <person name="Auch B."/>
            <person name="Kono T."/>
            <person name="Mallez S."/>
            <person name="Becker A."/>
            <person name="Gohl D.M."/>
            <person name="Silverstein K.A.T."/>
            <person name="Koren S."/>
            <person name="Bechman K.B."/>
            <person name="Herman A."/>
            <person name="Abrahante J.E."/>
            <person name="Garbe J."/>
        </authorList>
    </citation>
    <scope>NUCLEOTIDE SEQUENCE</scope>
    <source>
        <strain evidence="2">Duluth1</strain>
        <tissue evidence="2">Whole animal</tissue>
    </source>
</reference>
<dbReference type="Gene3D" id="2.60.40.10">
    <property type="entry name" value="Immunoglobulins"/>
    <property type="match status" value="1"/>
</dbReference>
<reference evidence="2" key="1">
    <citation type="journal article" date="2019" name="bioRxiv">
        <title>The Genome of the Zebra Mussel, Dreissena polymorpha: A Resource for Invasive Species Research.</title>
        <authorList>
            <person name="McCartney M.A."/>
            <person name="Auch B."/>
            <person name="Kono T."/>
            <person name="Mallez S."/>
            <person name="Zhang Y."/>
            <person name="Obille A."/>
            <person name="Becker A."/>
            <person name="Abrahante J.E."/>
            <person name="Garbe J."/>
            <person name="Badalamenti J.P."/>
            <person name="Herman A."/>
            <person name="Mangelson H."/>
            <person name="Liachko I."/>
            <person name="Sullivan S."/>
            <person name="Sone E.D."/>
            <person name="Koren S."/>
            <person name="Silverstein K.A.T."/>
            <person name="Beckman K.B."/>
            <person name="Gohl D.M."/>
        </authorList>
    </citation>
    <scope>NUCLEOTIDE SEQUENCE</scope>
    <source>
        <strain evidence="2">Duluth1</strain>
        <tissue evidence="2">Whole animal</tissue>
    </source>
</reference>